<dbReference type="OrthoDB" id="10448365at2759"/>
<dbReference type="InterPro" id="IPR040976">
    <property type="entry name" value="Pkinase_fungal"/>
</dbReference>
<name>A0A9W8JVP0_9AGAR</name>
<dbReference type="Pfam" id="PF17667">
    <property type="entry name" value="Pkinase_fungal"/>
    <property type="match status" value="1"/>
</dbReference>
<organism evidence="2 3">
    <name type="scientific">Agrocybe chaxingu</name>
    <dbReference type="NCBI Taxonomy" id="84603"/>
    <lineage>
        <taxon>Eukaryota</taxon>
        <taxon>Fungi</taxon>
        <taxon>Dikarya</taxon>
        <taxon>Basidiomycota</taxon>
        <taxon>Agaricomycotina</taxon>
        <taxon>Agaricomycetes</taxon>
        <taxon>Agaricomycetidae</taxon>
        <taxon>Agaricales</taxon>
        <taxon>Agaricineae</taxon>
        <taxon>Strophariaceae</taxon>
        <taxon>Agrocybe</taxon>
    </lineage>
</organism>
<keyword evidence="3" id="KW-1185">Reference proteome</keyword>
<accession>A0A9W8JVP0</accession>
<dbReference type="AlphaFoldDB" id="A0A9W8JVP0"/>
<sequence length="376" mass="42949">MSGSSNDSKRTDEVKERLVNLWDEIQSPSFLYSARQSYIISNFGGDIPSFQKVQSFLNQTGAYDWAKKKWTRLDGRGTNLNVEMQCILTKLVRRLGSRGMRVFSLLPRFHDVVLETRLDFEENWAVRTTPDLVVIGKGKNFKDAVPGHKIDAFLWSSHIERTSGVVMVRTDVDFDNAHDKILLEATYYASECFYEQGNRIFFHVVVVTNSRVQLLRFDRSGCLASPATNIHECPGYFMQCLLLLSTMKDTVLGFDKMITWKGYSRFIETENLEKKDVKYRLLNPILYFDHSACKAVTQRAGELWVNTMLLAVHGVEGVGQVLGYEEDISLYNRRGHSCIDENFEDRPASSSSSPSVMQLRLIGTSGTVEFYTEMFP</sequence>
<comment type="caution">
    <text evidence="2">The sequence shown here is derived from an EMBL/GenBank/DDBJ whole genome shotgun (WGS) entry which is preliminary data.</text>
</comment>
<gene>
    <name evidence="2" type="ORF">NLJ89_g7947</name>
</gene>
<evidence type="ECO:0000313" key="2">
    <source>
        <dbReference type="EMBL" id="KAJ3504409.1"/>
    </source>
</evidence>
<protein>
    <recommendedName>
        <fullName evidence="1">Fungal-type protein kinase domain-containing protein</fullName>
    </recommendedName>
</protein>
<evidence type="ECO:0000313" key="3">
    <source>
        <dbReference type="Proteomes" id="UP001148786"/>
    </source>
</evidence>
<feature type="domain" description="Fungal-type protein kinase" evidence="1">
    <location>
        <begin position="175"/>
        <end position="287"/>
    </location>
</feature>
<evidence type="ECO:0000259" key="1">
    <source>
        <dbReference type="Pfam" id="PF17667"/>
    </source>
</evidence>
<dbReference type="EMBL" id="JANKHO010001014">
    <property type="protein sequence ID" value="KAJ3504409.1"/>
    <property type="molecule type" value="Genomic_DNA"/>
</dbReference>
<reference evidence="2" key="1">
    <citation type="submission" date="2022-07" db="EMBL/GenBank/DDBJ databases">
        <title>Genome Sequence of Agrocybe chaxingu.</title>
        <authorList>
            <person name="Buettner E."/>
        </authorList>
    </citation>
    <scope>NUCLEOTIDE SEQUENCE</scope>
    <source>
        <strain evidence="2">MP-N11</strain>
    </source>
</reference>
<proteinExistence type="predicted"/>
<dbReference type="Proteomes" id="UP001148786">
    <property type="component" value="Unassembled WGS sequence"/>
</dbReference>